<dbReference type="AlphaFoldDB" id="A0A7L7L4Y2"/>
<dbReference type="NCBIfam" id="TIGR04183">
    <property type="entry name" value="Por_Secre_tail"/>
    <property type="match status" value="1"/>
</dbReference>
<proteinExistence type="predicted"/>
<gene>
    <name evidence="3" type="ORF">HUW48_07365</name>
</gene>
<name>A0A7L7L4Y2_9BACT</name>
<dbReference type="EMBL" id="CP055153">
    <property type="protein sequence ID" value="QMU27871.1"/>
    <property type="molecule type" value="Genomic_DNA"/>
</dbReference>
<sequence>MDYWAVKTDKEGTLIWEKTFGGYAQDEVFSVRQISGGNFYLAGTSNSNANGDKSQDVQGMRDYWLLKLDATGNKVWDKRFGGSKDDILRASTYTDEGHFILAGQSYSEVSGDKSQASQGAGDYWVVEVDENGQKVQDQRFGGSGEDELRTVTQTKDGGLLLGGRSNSGVSGDRTQPSQGGTDYWLVKVAPTTTSIVAARETTLTVEVTKPTELTPLMAYPNPFQGQLSVRFSLPQTQLAIVKVLDSQGREIKTLYQGEAKAKQTYQVEWQADNKAAGMYLLQLQTPTKLNTQKVLLNK</sequence>
<dbReference type="SUPFAM" id="SSF50998">
    <property type="entry name" value="Quinoprotein alcohol dehydrogenase-like"/>
    <property type="match status" value="1"/>
</dbReference>
<reference evidence="3 4" key="1">
    <citation type="submission" date="2020-08" db="EMBL/GenBank/DDBJ databases">
        <title>Adhaeribacter dokdonensis sp. nov., isolated from the rhizosphere of Elymus tsukushiensis, a plant native to the Dokdo Islands, Republic of Korea.</title>
        <authorList>
            <person name="Ghim S.Y."/>
        </authorList>
    </citation>
    <scope>NUCLEOTIDE SEQUENCE [LARGE SCALE GENOMIC DNA]</scope>
    <source>
        <strain evidence="3 4">KUDC8001</strain>
    </source>
</reference>
<keyword evidence="4" id="KW-1185">Reference proteome</keyword>
<evidence type="ECO:0000313" key="3">
    <source>
        <dbReference type="EMBL" id="QMU27871.1"/>
    </source>
</evidence>
<dbReference type="Proteomes" id="UP000514509">
    <property type="component" value="Chromosome"/>
</dbReference>
<dbReference type="InterPro" id="IPR026444">
    <property type="entry name" value="Secre_tail"/>
</dbReference>
<dbReference type="PANTHER" id="PTHR42754">
    <property type="entry name" value="ENDOGLUCANASE"/>
    <property type="match status" value="1"/>
</dbReference>
<dbReference type="KEGG" id="add:HUW48_07365"/>
<feature type="compositionally biased region" description="Low complexity" evidence="1">
    <location>
        <begin position="162"/>
        <end position="171"/>
    </location>
</feature>
<feature type="region of interest" description="Disordered" evidence="1">
    <location>
        <begin position="156"/>
        <end position="178"/>
    </location>
</feature>
<evidence type="ECO:0000259" key="2">
    <source>
        <dbReference type="Pfam" id="PF18962"/>
    </source>
</evidence>
<dbReference type="RefSeq" id="WP_182415062.1">
    <property type="nucleotide sequence ID" value="NZ_CP055153.1"/>
</dbReference>
<dbReference type="PANTHER" id="PTHR42754:SF1">
    <property type="entry name" value="LIPOPROTEIN"/>
    <property type="match status" value="1"/>
</dbReference>
<evidence type="ECO:0000313" key="4">
    <source>
        <dbReference type="Proteomes" id="UP000514509"/>
    </source>
</evidence>
<evidence type="ECO:0000256" key="1">
    <source>
        <dbReference type="SAM" id="MobiDB-lite"/>
    </source>
</evidence>
<protein>
    <submittedName>
        <fullName evidence="3">T9SS type A sorting domain-containing protein</fullName>
    </submittedName>
</protein>
<dbReference type="Pfam" id="PF18962">
    <property type="entry name" value="Por_Secre_tail"/>
    <property type="match status" value="1"/>
</dbReference>
<accession>A0A7L7L4Y2</accession>
<dbReference type="InterPro" id="IPR011047">
    <property type="entry name" value="Quinoprotein_ADH-like_sf"/>
</dbReference>
<feature type="domain" description="Secretion system C-terminal sorting" evidence="2">
    <location>
        <begin position="219"/>
        <end position="294"/>
    </location>
</feature>
<organism evidence="3 4">
    <name type="scientific">Adhaeribacter radiodurans</name>
    <dbReference type="NCBI Taxonomy" id="2745197"/>
    <lineage>
        <taxon>Bacteria</taxon>
        <taxon>Pseudomonadati</taxon>
        <taxon>Bacteroidota</taxon>
        <taxon>Cytophagia</taxon>
        <taxon>Cytophagales</taxon>
        <taxon>Hymenobacteraceae</taxon>
        <taxon>Adhaeribacter</taxon>
    </lineage>
</organism>